<name>A0A2H0BH92_UNCKA</name>
<accession>A0A2H0BH92</accession>
<evidence type="ECO:0000313" key="8">
    <source>
        <dbReference type="EMBL" id="PIP56380.1"/>
    </source>
</evidence>
<dbReference type="Pfam" id="PF01923">
    <property type="entry name" value="Cob_adeno_trans"/>
    <property type="match status" value="1"/>
</dbReference>
<gene>
    <name evidence="8" type="ORF">COX05_03170</name>
</gene>
<dbReference type="InterPro" id="IPR036451">
    <property type="entry name" value="CblAdoTrfase-like_sf"/>
</dbReference>
<dbReference type="Proteomes" id="UP000228495">
    <property type="component" value="Unassembled WGS sequence"/>
</dbReference>
<keyword evidence="5 6" id="KW-0067">ATP-binding</keyword>
<evidence type="ECO:0000256" key="5">
    <source>
        <dbReference type="ARBA" id="ARBA00022840"/>
    </source>
</evidence>
<evidence type="ECO:0000259" key="7">
    <source>
        <dbReference type="Pfam" id="PF01923"/>
    </source>
</evidence>
<comment type="caution">
    <text evidence="8">The sequence shown here is derived from an EMBL/GenBank/DDBJ whole genome shotgun (WGS) entry which is preliminary data.</text>
</comment>
<dbReference type="EMBL" id="PCSU01000056">
    <property type="protein sequence ID" value="PIP56380.1"/>
    <property type="molecule type" value="Genomic_DNA"/>
</dbReference>
<evidence type="ECO:0000256" key="6">
    <source>
        <dbReference type="RuleBase" id="RU366026"/>
    </source>
</evidence>
<keyword evidence="3 6" id="KW-0808">Transferase</keyword>
<dbReference type="GO" id="GO:0008817">
    <property type="term" value="F:corrinoid adenosyltransferase activity"/>
    <property type="evidence" value="ECO:0007669"/>
    <property type="project" value="UniProtKB-UniRule"/>
</dbReference>
<keyword evidence="6" id="KW-0169">Cobalamin biosynthesis</keyword>
<protein>
    <recommendedName>
        <fullName evidence="6">Corrinoid adenosyltransferase</fullName>
        <ecNumber evidence="6">2.5.1.17</ecNumber>
    </recommendedName>
    <alternativeName>
        <fullName evidence="6">Cob(II)alamin adenosyltransferase</fullName>
    </alternativeName>
    <alternativeName>
        <fullName evidence="6">Cob(II)yrinic acid a,c-diamide adenosyltransferase</fullName>
    </alternativeName>
    <alternativeName>
        <fullName evidence="6">Cobinamide/cobalamin adenosyltransferase</fullName>
    </alternativeName>
</protein>
<evidence type="ECO:0000256" key="1">
    <source>
        <dbReference type="ARBA" id="ARBA00007487"/>
    </source>
</evidence>
<dbReference type="PANTHER" id="PTHR12213:SF0">
    <property type="entry name" value="CORRINOID ADENOSYLTRANSFERASE MMAB"/>
    <property type="match status" value="1"/>
</dbReference>
<sequence length="180" mass="19989">MKIYTRTGDNGKTSLFTGERTSKDALRIICIGTIDELNAAIGVVVSQLKNTPSSEDTAIRLRTIQRKLFTTGSSLANSNLSITQEDINNMEASIDYLTDHLPTLNNFILPGGSQAASSCHLARTICRRCERLLVTLNNTESIDPLVLQFFNRLSDYLFTIARAININEGTGEIIWNRHNL</sequence>
<proteinExistence type="inferred from homology"/>
<comment type="catalytic activity">
    <reaction evidence="6">
        <text>2 cob(II)alamin + reduced [electron-transfer flavoprotein] + 2 ATP = 2 adenosylcob(III)alamin + 2 triphosphate + oxidized [electron-transfer flavoprotein] + 3 H(+)</text>
        <dbReference type="Rhea" id="RHEA:28671"/>
        <dbReference type="Rhea" id="RHEA-COMP:10685"/>
        <dbReference type="Rhea" id="RHEA-COMP:10686"/>
        <dbReference type="ChEBI" id="CHEBI:15378"/>
        <dbReference type="ChEBI" id="CHEBI:16304"/>
        <dbReference type="ChEBI" id="CHEBI:18036"/>
        <dbReference type="ChEBI" id="CHEBI:18408"/>
        <dbReference type="ChEBI" id="CHEBI:30616"/>
        <dbReference type="ChEBI" id="CHEBI:57692"/>
        <dbReference type="ChEBI" id="CHEBI:58307"/>
        <dbReference type="EC" id="2.5.1.17"/>
    </reaction>
</comment>
<dbReference type="NCBIfam" id="TIGR00636">
    <property type="entry name" value="PduO_Nterm"/>
    <property type="match status" value="1"/>
</dbReference>
<keyword evidence="4 6" id="KW-0547">Nucleotide-binding</keyword>
<dbReference type="GO" id="GO:0005524">
    <property type="term" value="F:ATP binding"/>
    <property type="evidence" value="ECO:0007669"/>
    <property type="project" value="UniProtKB-UniRule"/>
</dbReference>
<dbReference type="InterPro" id="IPR029499">
    <property type="entry name" value="PduO-typ"/>
</dbReference>
<dbReference type="PANTHER" id="PTHR12213">
    <property type="entry name" value="CORRINOID ADENOSYLTRANSFERASE"/>
    <property type="match status" value="1"/>
</dbReference>
<comment type="pathway">
    <text evidence="6">Cofactor biosynthesis; adenosylcobalamin biosynthesis; adenosylcobalamin from cob(II)yrinate a,c-diamide: step 2/7.</text>
</comment>
<comment type="catalytic activity">
    <reaction evidence="6">
        <text>2 cob(II)yrinate a,c diamide + reduced [electron-transfer flavoprotein] + 2 ATP = 2 adenosylcob(III)yrinate a,c-diamide + 2 triphosphate + oxidized [electron-transfer flavoprotein] + 3 H(+)</text>
        <dbReference type="Rhea" id="RHEA:11528"/>
        <dbReference type="Rhea" id="RHEA-COMP:10685"/>
        <dbReference type="Rhea" id="RHEA-COMP:10686"/>
        <dbReference type="ChEBI" id="CHEBI:15378"/>
        <dbReference type="ChEBI" id="CHEBI:18036"/>
        <dbReference type="ChEBI" id="CHEBI:30616"/>
        <dbReference type="ChEBI" id="CHEBI:57692"/>
        <dbReference type="ChEBI" id="CHEBI:58307"/>
        <dbReference type="ChEBI" id="CHEBI:58503"/>
        <dbReference type="ChEBI" id="CHEBI:58537"/>
        <dbReference type="EC" id="2.5.1.17"/>
    </reaction>
</comment>
<evidence type="ECO:0000313" key="9">
    <source>
        <dbReference type="Proteomes" id="UP000228495"/>
    </source>
</evidence>
<comment type="subunit">
    <text evidence="2">Homotrimer.</text>
</comment>
<evidence type="ECO:0000256" key="4">
    <source>
        <dbReference type="ARBA" id="ARBA00022741"/>
    </source>
</evidence>
<dbReference type="AlphaFoldDB" id="A0A2H0BH92"/>
<feature type="domain" description="Cobalamin adenosyltransferase-like" evidence="7">
    <location>
        <begin position="3"/>
        <end position="163"/>
    </location>
</feature>
<dbReference type="EC" id="2.5.1.17" evidence="6"/>
<dbReference type="UniPathway" id="UPA00148">
    <property type="reaction ID" value="UER00233"/>
</dbReference>
<evidence type="ECO:0000256" key="2">
    <source>
        <dbReference type="ARBA" id="ARBA00011233"/>
    </source>
</evidence>
<dbReference type="GO" id="GO:0009236">
    <property type="term" value="P:cobalamin biosynthetic process"/>
    <property type="evidence" value="ECO:0007669"/>
    <property type="project" value="UniProtKB-UniRule"/>
</dbReference>
<dbReference type="InterPro" id="IPR016030">
    <property type="entry name" value="CblAdoTrfase-like"/>
</dbReference>
<reference evidence="8 9" key="1">
    <citation type="submission" date="2017-09" db="EMBL/GenBank/DDBJ databases">
        <title>Depth-based differentiation of microbial function through sediment-hosted aquifers and enrichment of novel symbionts in the deep terrestrial subsurface.</title>
        <authorList>
            <person name="Probst A.J."/>
            <person name="Ladd B."/>
            <person name="Jarett J.K."/>
            <person name="Geller-Mcgrath D.E."/>
            <person name="Sieber C.M."/>
            <person name="Emerson J.B."/>
            <person name="Anantharaman K."/>
            <person name="Thomas B.C."/>
            <person name="Malmstrom R."/>
            <person name="Stieglmeier M."/>
            <person name="Klingl A."/>
            <person name="Woyke T."/>
            <person name="Ryan C.M."/>
            <person name="Banfield J.F."/>
        </authorList>
    </citation>
    <scope>NUCLEOTIDE SEQUENCE [LARGE SCALE GENOMIC DNA]</scope>
    <source>
        <strain evidence="8">CG22_combo_CG10-13_8_21_14_all_39_12</strain>
    </source>
</reference>
<dbReference type="SUPFAM" id="SSF89028">
    <property type="entry name" value="Cobalamin adenosyltransferase-like"/>
    <property type="match status" value="1"/>
</dbReference>
<evidence type="ECO:0000256" key="3">
    <source>
        <dbReference type="ARBA" id="ARBA00022679"/>
    </source>
</evidence>
<comment type="similarity">
    <text evidence="1 6">Belongs to the Cob(I)alamin adenosyltransferase family.</text>
</comment>
<dbReference type="FunFam" id="1.20.1200.10:FF:000001">
    <property type="entry name" value="Cob(I)yrinic acid a,c-diamide adenosyltransferase"/>
    <property type="match status" value="1"/>
</dbReference>
<organism evidence="8 9">
    <name type="scientific">candidate division WWE3 bacterium CG22_combo_CG10-13_8_21_14_all_39_12</name>
    <dbReference type="NCBI Taxonomy" id="1975094"/>
    <lineage>
        <taxon>Bacteria</taxon>
        <taxon>Katanobacteria</taxon>
    </lineage>
</organism>
<dbReference type="Gene3D" id="1.20.1200.10">
    <property type="entry name" value="Cobalamin adenosyltransferase-like"/>
    <property type="match status" value="1"/>
</dbReference>